<keyword evidence="3" id="KW-1185">Reference proteome</keyword>
<evidence type="ECO:0000313" key="2">
    <source>
        <dbReference type="EMBL" id="GMF10515.1"/>
    </source>
</evidence>
<gene>
    <name evidence="2" type="ORF">Plil01_000131400</name>
</gene>
<reference evidence="2" key="1">
    <citation type="submission" date="2023-04" db="EMBL/GenBank/DDBJ databases">
        <title>Phytophthora lilii NBRC 32176.</title>
        <authorList>
            <person name="Ichikawa N."/>
            <person name="Sato H."/>
            <person name="Tonouchi N."/>
        </authorList>
    </citation>
    <scope>NUCLEOTIDE SEQUENCE</scope>
    <source>
        <strain evidence="2">NBRC 32176</strain>
    </source>
</reference>
<dbReference type="AlphaFoldDB" id="A0A9W6WP65"/>
<feature type="region of interest" description="Disordered" evidence="1">
    <location>
        <begin position="22"/>
        <end position="74"/>
    </location>
</feature>
<dbReference type="EMBL" id="BSXW01000044">
    <property type="protein sequence ID" value="GMF10515.1"/>
    <property type="molecule type" value="Genomic_DNA"/>
</dbReference>
<comment type="caution">
    <text evidence="2">The sequence shown here is derived from an EMBL/GenBank/DDBJ whole genome shotgun (WGS) entry which is preliminary data.</text>
</comment>
<dbReference type="Proteomes" id="UP001165083">
    <property type="component" value="Unassembled WGS sequence"/>
</dbReference>
<evidence type="ECO:0000256" key="1">
    <source>
        <dbReference type="SAM" id="MobiDB-lite"/>
    </source>
</evidence>
<name>A0A9W6WP65_9STRA</name>
<organism evidence="2 3">
    <name type="scientific">Phytophthora lilii</name>
    <dbReference type="NCBI Taxonomy" id="2077276"/>
    <lineage>
        <taxon>Eukaryota</taxon>
        <taxon>Sar</taxon>
        <taxon>Stramenopiles</taxon>
        <taxon>Oomycota</taxon>
        <taxon>Peronosporomycetes</taxon>
        <taxon>Peronosporales</taxon>
        <taxon>Peronosporaceae</taxon>
        <taxon>Phytophthora</taxon>
    </lineage>
</organism>
<feature type="compositionally biased region" description="Gly residues" evidence="1">
    <location>
        <begin position="39"/>
        <end position="65"/>
    </location>
</feature>
<accession>A0A9W6WP65</accession>
<proteinExistence type="predicted"/>
<sequence>MNTPTAVLPAPFKLGSERAPWAFMSPKWRGRRKRLGSAQGQGAGDGDANGNGQGNANGNSQGNGNGNANDNANENDTVAQCSAKLCMQPCRPIEAKDWQLNV</sequence>
<protein>
    <submittedName>
        <fullName evidence="2">Unnamed protein product</fullName>
    </submittedName>
</protein>
<evidence type="ECO:0000313" key="3">
    <source>
        <dbReference type="Proteomes" id="UP001165083"/>
    </source>
</evidence>